<proteinExistence type="predicted"/>
<gene>
    <name evidence="1" type="ORF">C8D82_12512</name>
</gene>
<dbReference type="AlphaFoldDB" id="A0A2U1AQH3"/>
<reference evidence="1 2" key="1">
    <citation type="submission" date="2018-04" db="EMBL/GenBank/DDBJ databases">
        <title>Genomic Encyclopedia of Type Strains, Phase IV (KMG-IV): sequencing the most valuable type-strain genomes for metagenomic binning, comparative biology and taxonomic classification.</title>
        <authorList>
            <person name="Goeker M."/>
        </authorList>
    </citation>
    <scope>NUCLEOTIDE SEQUENCE [LARGE SCALE GENOMIC DNA]</scope>
    <source>
        <strain evidence="1 2">DSM 14823</strain>
    </source>
</reference>
<dbReference type="Proteomes" id="UP000245959">
    <property type="component" value="Unassembled WGS sequence"/>
</dbReference>
<name>A0A2U1AQH3_9BACT</name>
<keyword evidence="2" id="KW-1185">Reference proteome</keyword>
<evidence type="ECO:0000313" key="2">
    <source>
        <dbReference type="Proteomes" id="UP000245959"/>
    </source>
</evidence>
<protein>
    <submittedName>
        <fullName evidence="1">Uncharacterized protein</fullName>
    </submittedName>
</protein>
<sequence>MAIQKELFGENADGVKLYRTFSDENRKILQVETGIIFDDAVDIEGAEFTYLETDGVIDQTEKINAN</sequence>
<dbReference type="RefSeq" id="WP_116884960.1">
    <property type="nucleotide sequence ID" value="NZ_CABMMC010000001.1"/>
</dbReference>
<dbReference type="EMBL" id="QEKH01000025">
    <property type="protein sequence ID" value="PVY38587.1"/>
    <property type="molecule type" value="Genomic_DNA"/>
</dbReference>
<evidence type="ECO:0000313" key="1">
    <source>
        <dbReference type="EMBL" id="PVY38587.1"/>
    </source>
</evidence>
<comment type="caution">
    <text evidence="1">The sequence shown here is derived from an EMBL/GenBank/DDBJ whole genome shotgun (WGS) entry which is preliminary data.</text>
</comment>
<organism evidence="1 2">
    <name type="scientific">Victivallis vadensis</name>
    <dbReference type="NCBI Taxonomy" id="172901"/>
    <lineage>
        <taxon>Bacteria</taxon>
        <taxon>Pseudomonadati</taxon>
        <taxon>Lentisphaerota</taxon>
        <taxon>Lentisphaeria</taxon>
        <taxon>Victivallales</taxon>
        <taxon>Victivallaceae</taxon>
        <taxon>Victivallis</taxon>
    </lineage>
</organism>
<dbReference type="GeneID" id="78296248"/>
<accession>A0A2U1AQH3</accession>